<gene>
    <name evidence="1" type="ORF">DAPPUDRAFT_259249</name>
</gene>
<evidence type="ECO:0000313" key="1">
    <source>
        <dbReference type="EMBL" id="EFX69000.1"/>
    </source>
</evidence>
<protein>
    <submittedName>
        <fullName evidence="1">Uncharacterized protein</fullName>
    </submittedName>
</protein>
<evidence type="ECO:0000313" key="2">
    <source>
        <dbReference type="Proteomes" id="UP000000305"/>
    </source>
</evidence>
<dbReference type="HOGENOM" id="CLU_2906311_0_0_1"/>
<name>E9HGY1_DAPPU</name>
<dbReference type="PhylomeDB" id="E9HGY1"/>
<keyword evidence="2" id="KW-1185">Reference proteome</keyword>
<accession>E9HGY1</accession>
<reference evidence="1 2" key="1">
    <citation type="journal article" date="2011" name="Science">
        <title>The ecoresponsive genome of Daphnia pulex.</title>
        <authorList>
            <person name="Colbourne J.K."/>
            <person name="Pfrender M.E."/>
            <person name="Gilbert D."/>
            <person name="Thomas W.K."/>
            <person name="Tucker A."/>
            <person name="Oakley T.H."/>
            <person name="Tokishita S."/>
            <person name="Aerts A."/>
            <person name="Arnold G.J."/>
            <person name="Basu M.K."/>
            <person name="Bauer D.J."/>
            <person name="Caceres C.E."/>
            <person name="Carmel L."/>
            <person name="Casola C."/>
            <person name="Choi J.H."/>
            <person name="Detter J.C."/>
            <person name="Dong Q."/>
            <person name="Dusheyko S."/>
            <person name="Eads B.D."/>
            <person name="Frohlich T."/>
            <person name="Geiler-Samerotte K.A."/>
            <person name="Gerlach D."/>
            <person name="Hatcher P."/>
            <person name="Jogdeo S."/>
            <person name="Krijgsveld J."/>
            <person name="Kriventseva E.V."/>
            <person name="Kultz D."/>
            <person name="Laforsch C."/>
            <person name="Lindquist E."/>
            <person name="Lopez J."/>
            <person name="Manak J.R."/>
            <person name="Muller J."/>
            <person name="Pangilinan J."/>
            <person name="Patwardhan R.P."/>
            <person name="Pitluck S."/>
            <person name="Pritham E.J."/>
            <person name="Rechtsteiner A."/>
            <person name="Rho M."/>
            <person name="Rogozin I.B."/>
            <person name="Sakarya O."/>
            <person name="Salamov A."/>
            <person name="Schaack S."/>
            <person name="Shapiro H."/>
            <person name="Shiga Y."/>
            <person name="Skalitzky C."/>
            <person name="Smith Z."/>
            <person name="Souvorov A."/>
            <person name="Sung W."/>
            <person name="Tang Z."/>
            <person name="Tsuchiya D."/>
            <person name="Tu H."/>
            <person name="Vos H."/>
            <person name="Wang M."/>
            <person name="Wolf Y.I."/>
            <person name="Yamagata H."/>
            <person name="Yamada T."/>
            <person name="Ye Y."/>
            <person name="Shaw J.R."/>
            <person name="Andrews J."/>
            <person name="Crease T.J."/>
            <person name="Tang H."/>
            <person name="Lucas S.M."/>
            <person name="Robertson H.M."/>
            <person name="Bork P."/>
            <person name="Koonin E.V."/>
            <person name="Zdobnov E.M."/>
            <person name="Grigoriev I.V."/>
            <person name="Lynch M."/>
            <person name="Boore J.L."/>
        </authorList>
    </citation>
    <scope>NUCLEOTIDE SEQUENCE [LARGE SCALE GENOMIC DNA]</scope>
</reference>
<dbReference type="InParanoid" id="E9HGY1"/>
<dbReference type="AlphaFoldDB" id="E9HGY1"/>
<dbReference type="KEGG" id="dpx:DAPPUDRAFT_259249"/>
<organism evidence="1 2">
    <name type="scientific">Daphnia pulex</name>
    <name type="common">Water flea</name>
    <dbReference type="NCBI Taxonomy" id="6669"/>
    <lineage>
        <taxon>Eukaryota</taxon>
        <taxon>Metazoa</taxon>
        <taxon>Ecdysozoa</taxon>
        <taxon>Arthropoda</taxon>
        <taxon>Crustacea</taxon>
        <taxon>Branchiopoda</taxon>
        <taxon>Diplostraca</taxon>
        <taxon>Cladocera</taxon>
        <taxon>Anomopoda</taxon>
        <taxon>Daphniidae</taxon>
        <taxon>Daphnia</taxon>
    </lineage>
</organism>
<dbReference type="EMBL" id="GL732644">
    <property type="protein sequence ID" value="EFX69000.1"/>
    <property type="molecule type" value="Genomic_DNA"/>
</dbReference>
<proteinExistence type="predicted"/>
<dbReference type="Proteomes" id="UP000000305">
    <property type="component" value="Unassembled WGS sequence"/>
</dbReference>
<sequence length="62" mass="6814">MTEIRDLGVVRNRASASLKIGNMIFKGAGFNFQTAKKTASSYALKYFDPMYRGSIPAPLRGV</sequence>